<feature type="domain" description="VOC" evidence="1">
    <location>
        <begin position="1"/>
        <end position="92"/>
    </location>
</feature>
<dbReference type="PANTHER" id="PTHR33993:SF2">
    <property type="entry name" value="VOC DOMAIN-CONTAINING PROTEIN"/>
    <property type="match status" value="1"/>
</dbReference>
<evidence type="ECO:0000313" key="2">
    <source>
        <dbReference type="EMBL" id="GGS80251.1"/>
    </source>
</evidence>
<dbReference type="InterPro" id="IPR037523">
    <property type="entry name" value="VOC_core"/>
</dbReference>
<dbReference type="InterPro" id="IPR052164">
    <property type="entry name" value="Anthracycline_SecMetBiosynth"/>
</dbReference>
<sequence>MAGPHWPCHSSVGGADVGLIKDGADAGGPADGINTIGSPTTIFTVDDIEATLTKVNSLGGKTVVPKTEIAPEIGHYAYFTDPDGNYIGLTQKP</sequence>
<keyword evidence="3" id="KW-1185">Reference proteome</keyword>
<evidence type="ECO:0000313" key="3">
    <source>
        <dbReference type="Proteomes" id="UP000659767"/>
    </source>
</evidence>
<comment type="caution">
    <text evidence="2">The sequence shown here is derived from an EMBL/GenBank/DDBJ whole genome shotgun (WGS) entry which is preliminary data.</text>
</comment>
<accession>A0ABQ2TNZ4</accession>
<dbReference type="InterPro" id="IPR029068">
    <property type="entry name" value="Glyas_Bleomycin-R_OHBP_Dase"/>
</dbReference>
<organism evidence="2 3">
    <name type="scientific">Streptomyces badius</name>
    <dbReference type="NCBI Taxonomy" id="1941"/>
    <lineage>
        <taxon>Bacteria</taxon>
        <taxon>Bacillati</taxon>
        <taxon>Actinomycetota</taxon>
        <taxon>Actinomycetes</taxon>
        <taxon>Kitasatosporales</taxon>
        <taxon>Streptomycetaceae</taxon>
        <taxon>Streptomyces</taxon>
    </lineage>
</organism>
<gene>
    <name evidence="2" type="ORF">GCM10010253_63810</name>
</gene>
<proteinExistence type="predicted"/>
<reference evidence="3" key="1">
    <citation type="journal article" date="2019" name="Int. J. Syst. Evol. Microbiol.">
        <title>The Global Catalogue of Microorganisms (GCM) 10K type strain sequencing project: providing services to taxonomists for standard genome sequencing and annotation.</title>
        <authorList>
            <consortium name="The Broad Institute Genomics Platform"/>
            <consortium name="The Broad Institute Genome Sequencing Center for Infectious Disease"/>
            <person name="Wu L."/>
            <person name="Ma J."/>
        </authorList>
    </citation>
    <scope>NUCLEOTIDE SEQUENCE [LARGE SCALE GENOMIC DNA]</scope>
    <source>
        <strain evidence="3">JCM 4350</strain>
    </source>
</reference>
<dbReference type="InterPro" id="IPR004360">
    <property type="entry name" value="Glyas_Fos-R_dOase_dom"/>
</dbReference>
<dbReference type="RefSeq" id="WP_199889702.1">
    <property type="nucleotide sequence ID" value="NZ_BMSZ01000026.1"/>
</dbReference>
<dbReference type="EMBL" id="BMSZ01000026">
    <property type="protein sequence ID" value="GGS80251.1"/>
    <property type="molecule type" value="Genomic_DNA"/>
</dbReference>
<dbReference type="SUPFAM" id="SSF54593">
    <property type="entry name" value="Glyoxalase/Bleomycin resistance protein/Dihydroxybiphenyl dioxygenase"/>
    <property type="match status" value="1"/>
</dbReference>
<dbReference type="PANTHER" id="PTHR33993">
    <property type="entry name" value="GLYOXALASE-RELATED"/>
    <property type="match status" value="1"/>
</dbReference>
<dbReference type="PROSITE" id="PS51819">
    <property type="entry name" value="VOC"/>
    <property type="match status" value="1"/>
</dbReference>
<evidence type="ECO:0000259" key="1">
    <source>
        <dbReference type="PROSITE" id="PS51819"/>
    </source>
</evidence>
<name>A0ABQ2TNZ4_STRBA</name>
<dbReference type="Pfam" id="PF00903">
    <property type="entry name" value="Glyoxalase"/>
    <property type="match status" value="1"/>
</dbReference>
<protein>
    <recommendedName>
        <fullName evidence="1">VOC domain-containing protein</fullName>
    </recommendedName>
</protein>
<dbReference type="Gene3D" id="3.10.180.10">
    <property type="entry name" value="2,3-Dihydroxybiphenyl 1,2-Dioxygenase, domain 1"/>
    <property type="match status" value="1"/>
</dbReference>
<dbReference type="Proteomes" id="UP000659767">
    <property type="component" value="Unassembled WGS sequence"/>
</dbReference>